<dbReference type="Gene3D" id="2.160.20.10">
    <property type="entry name" value="Single-stranded right-handed beta-helix, Pectin lyase-like"/>
    <property type="match status" value="1"/>
</dbReference>
<gene>
    <name evidence="10" type="ORF">TorRG33x02_141490</name>
</gene>
<evidence type="ECO:0000256" key="5">
    <source>
        <dbReference type="ARBA" id="ARBA00022801"/>
    </source>
</evidence>
<evidence type="ECO:0000256" key="2">
    <source>
        <dbReference type="ARBA" id="ARBA00008834"/>
    </source>
</evidence>
<name>A0A2P5EX52_TREOI</name>
<protein>
    <submittedName>
        <fullName evidence="10">Glycoside hydrolase</fullName>
    </submittedName>
</protein>
<evidence type="ECO:0000256" key="6">
    <source>
        <dbReference type="ARBA" id="ARBA00023295"/>
    </source>
</evidence>
<dbReference type="OrthoDB" id="187139at2759"/>
<evidence type="ECO:0000256" key="7">
    <source>
        <dbReference type="ARBA" id="ARBA00023316"/>
    </source>
</evidence>
<evidence type="ECO:0000256" key="1">
    <source>
        <dbReference type="ARBA" id="ARBA00004191"/>
    </source>
</evidence>
<keyword evidence="7" id="KW-0961">Cell wall biogenesis/degradation</keyword>
<sequence>MYKPGDDCISIGDFIKNITIVDIFCGPGHGISIGSLGKDGGEATVEKIIVHRAQFFGTSNGVRIKTYQAGRGNVRDVSFVNLTFHEVQNPIIIDQHYCFPPNGCQDLDHAVHIDDVKYIGATGTSASELALNLNCSKTIPCTNINLENIQLGPASSIKNVKSSCNNAYGFSTGIVNPSSCLR</sequence>
<dbReference type="AlphaFoldDB" id="A0A2P5EX52"/>
<keyword evidence="5 9" id="KW-0378">Hydrolase</keyword>
<dbReference type="InParanoid" id="A0A2P5EX52"/>
<feature type="active site" evidence="8">
    <location>
        <position position="29"/>
    </location>
</feature>
<comment type="subcellular location">
    <subcellularLocation>
        <location evidence="1">Secreted</location>
        <location evidence="1">Cell wall</location>
    </subcellularLocation>
</comment>
<organism evidence="10 11">
    <name type="scientific">Trema orientale</name>
    <name type="common">Charcoal tree</name>
    <name type="synonym">Celtis orientalis</name>
    <dbReference type="NCBI Taxonomy" id="63057"/>
    <lineage>
        <taxon>Eukaryota</taxon>
        <taxon>Viridiplantae</taxon>
        <taxon>Streptophyta</taxon>
        <taxon>Embryophyta</taxon>
        <taxon>Tracheophyta</taxon>
        <taxon>Spermatophyta</taxon>
        <taxon>Magnoliopsida</taxon>
        <taxon>eudicotyledons</taxon>
        <taxon>Gunneridae</taxon>
        <taxon>Pentapetalae</taxon>
        <taxon>rosids</taxon>
        <taxon>fabids</taxon>
        <taxon>Rosales</taxon>
        <taxon>Cannabaceae</taxon>
        <taxon>Trema</taxon>
    </lineage>
</organism>
<keyword evidence="4" id="KW-0964">Secreted</keyword>
<dbReference type="Pfam" id="PF00295">
    <property type="entry name" value="Glyco_hydro_28"/>
    <property type="match status" value="1"/>
</dbReference>
<reference evidence="11" key="1">
    <citation type="submission" date="2016-06" db="EMBL/GenBank/DDBJ databases">
        <title>Parallel loss of symbiosis genes in relatives of nitrogen-fixing non-legume Parasponia.</title>
        <authorList>
            <person name="Van Velzen R."/>
            <person name="Holmer R."/>
            <person name="Bu F."/>
            <person name="Rutten L."/>
            <person name="Van Zeijl A."/>
            <person name="Liu W."/>
            <person name="Santuari L."/>
            <person name="Cao Q."/>
            <person name="Sharma T."/>
            <person name="Shen D."/>
            <person name="Roswanjaya Y."/>
            <person name="Wardhani T."/>
            <person name="Kalhor M.S."/>
            <person name="Jansen J."/>
            <person name="Van den Hoogen J."/>
            <person name="Gungor B."/>
            <person name="Hartog M."/>
            <person name="Hontelez J."/>
            <person name="Verver J."/>
            <person name="Yang W.-C."/>
            <person name="Schijlen E."/>
            <person name="Repin R."/>
            <person name="Schilthuizen M."/>
            <person name="Schranz E."/>
            <person name="Heidstra R."/>
            <person name="Miyata K."/>
            <person name="Fedorova E."/>
            <person name="Kohlen W."/>
            <person name="Bisseling T."/>
            <person name="Smit S."/>
            <person name="Geurts R."/>
        </authorList>
    </citation>
    <scope>NUCLEOTIDE SEQUENCE [LARGE SCALE GENOMIC DNA]</scope>
    <source>
        <strain evidence="11">cv. RG33-2</strain>
    </source>
</reference>
<dbReference type="GO" id="GO:0071555">
    <property type="term" value="P:cell wall organization"/>
    <property type="evidence" value="ECO:0007669"/>
    <property type="project" value="UniProtKB-KW"/>
</dbReference>
<dbReference type="Proteomes" id="UP000237000">
    <property type="component" value="Unassembled WGS sequence"/>
</dbReference>
<dbReference type="PROSITE" id="PS00502">
    <property type="entry name" value="POLYGALACTURONASE"/>
    <property type="match status" value="1"/>
</dbReference>
<evidence type="ECO:0000313" key="11">
    <source>
        <dbReference type="Proteomes" id="UP000237000"/>
    </source>
</evidence>
<proteinExistence type="inferred from homology"/>
<keyword evidence="3" id="KW-0134">Cell wall</keyword>
<dbReference type="GO" id="GO:0004650">
    <property type="term" value="F:polygalacturonase activity"/>
    <property type="evidence" value="ECO:0007669"/>
    <property type="project" value="InterPro"/>
</dbReference>
<dbReference type="InterPro" id="IPR012334">
    <property type="entry name" value="Pectin_lyas_fold"/>
</dbReference>
<dbReference type="InterPro" id="IPR000743">
    <property type="entry name" value="Glyco_hydro_28"/>
</dbReference>
<evidence type="ECO:0000313" key="10">
    <source>
        <dbReference type="EMBL" id="PON90117.1"/>
    </source>
</evidence>
<evidence type="ECO:0000256" key="4">
    <source>
        <dbReference type="ARBA" id="ARBA00022525"/>
    </source>
</evidence>
<dbReference type="SUPFAM" id="SSF51126">
    <property type="entry name" value="Pectin lyase-like"/>
    <property type="match status" value="1"/>
</dbReference>
<dbReference type="PANTHER" id="PTHR31375">
    <property type="match status" value="1"/>
</dbReference>
<dbReference type="STRING" id="63057.A0A2P5EX52"/>
<comment type="similarity">
    <text evidence="2 9">Belongs to the glycosyl hydrolase 28 family.</text>
</comment>
<accession>A0A2P5EX52</accession>
<keyword evidence="6 9" id="KW-0326">Glycosidase</keyword>
<evidence type="ECO:0000256" key="3">
    <source>
        <dbReference type="ARBA" id="ARBA00022512"/>
    </source>
</evidence>
<dbReference type="GO" id="GO:0005975">
    <property type="term" value="P:carbohydrate metabolic process"/>
    <property type="evidence" value="ECO:0007669"/>
    <property type="project" value="InterPro"/>
</dbReference>
<evidence type="ECO:0000256" key="8">
    <source>
        <dbReference type="PROSITE-ProRule" id="PRU10052"/>
    </source>
</evidence>
<dbReference type="EMBL" id="JXTC01000087">
    <property type="protein sequence ID" value="PON90117.1"/>
    <property type="molecule type" value="Genomic_DNA"/>
</dbReference>
<dbReference type="InterPro" id="IPR011050">
    <property type="entry name" value="Pectin_lyase_fold/virulence"/>
</dbReference>
<evidence type="ECO:0000256" key="9">
    <source>
        <dbReference type="RuleBase" id="RU361169"/>
    </source>
</evidence>
<keyword evidence="11" id="KW-1185">Reference proteome</keyword>
<comment type="caution">
    <text evidence="10">The sequence shown here is derived from an EMBL/GenBank/DDBJ whole genome shotgun (WGS) entry which is preliminary data.</text>
</comment>